<proteinExistence type="inferred from homology"/>
<dbReference type="Pfam" id="PF00496">
    <property type="entry name" value="SBP_bac_5"/>
    <property type="match status" value="1"/>
</dbReference>
<dbReference type="InterPro" id="IPR030678">
    <property type="entry name" value="Peptide/Ni-bd"/>
</dbReference>
<evidence type="ECO:0000313" key="5">
    <source>
        <dbReference type="EMBL" id="MDY0883659.1"/>
    </source>
</evidence>
<dbReference type="RefSeq" id="WP_320508732.1">
    <property type="nucleotide sequence ID" value="NZ_JAXCLW010000003.1"/>
</dbReference>
<evidence type="ECO:0000313" key="6">
    <source>
        <dbReference type="Proteomes" id="UP001279642"/>
    </source>
</evidence>
<name>A0ABU5ECW6_9PROT</name>
<accession>A0ABU5ECW6</accession>
<dbReference type="PROSITE" id="PS51318">
    <property type="entry name" value="TAT"/>
    <property type="match status" value="1"/>
</dbReference>
<dbReference type="Gene3D" id="3.10.105.10">
    <property type="entry name" value="Dipeptide-binding Protein, Domain 3"/>
    <property type="match status" value="1"/>
</dbReference>
<dbReference type="Gene3D" id="3.40.190.10">
    <property type="entry name" value="Periplasmic binding protein-like II"/>
    <property type="match status" value="1"/>
</dbReference>
<comment type="similarity">
    <text evidence="2">Belongs to the bacterial solute-binding protein 5 family.</text>
</comment>
<organism evidence="5 6">
    <name type="scientific">Dongia soli</name>
    <dbReference type="NCBI Taxonomy" id="600628"/>
    <lineage>
        <taxon>Bacteria</taxon>
        <taxon>Pseudomonadati</taxon>
        <taxon>Pseudomonadota</taxon>
        <taxon>Alphaproteobacteria</taxon>
        <taxon>Rhodospirillales</taxon>
        <taxon>Dongiaceae</taxon>
        <taxon>Dongia</taxon>
    </lineage>
</organism>
<protein>
    <submittedName>
        <fullName evidence="5">ABC transporter substrate-binding protein</fullName>
    </submittedName>
</protein>
<dbReference type="PIRSF" id="PIRSF002741">
    <property type="entry name" value="MppA"/>
    <property type="match status" value="1"/>
</dbReference>
<dbReference type="InterPro" id="IPR039424">
    <property type="entry name" value="SBP_5"/>
</dbReference>
<evidence type="ECO:0000256" key="2">
    <source>
        <dbReference type="ARBA" id="ARBA00005695"/>
    </source>
</evidence>
<sequence length="521" mass="57603">MENHETTLQTSRRTLLKTAGAAGLSALIWPKTGFAQSGGTLKVRSYGDLQVLDPCFRVSEPDADIARCIFAGLVLRDTGDKWGWKPMAAQSIEELDHTHIHFVLRDDIGFTNGFGPMTAEDVKFSIERIANPENKSPYIDDWAMLDHVEVKDTRSGIIILKKPFAPLWNSTLPGTSGMILSKRAMEQAGGKFDAKPPAESGPYLLKEWQPKQRTILVRNPDWKGEAPAYDRIEIVPIDEAAAGERAFEAGDIDFTVVPSGSVTRLQKQTAPDAKFETRAPLSYVWLGINQQAKPFTDPKIRRAMQHAIDRKTVVDAYSIGAAAVAQGIIAPSLIGHRDKVLYDYDPDKAAALLKEAGGVSEPVTISILNSTENTAAAQVIQANLAAVNVNATINQYDSGAFWSLGAESAGDQWKSLQMYIGRFSMEPDPSWATAWFVPEQIGIWNWERWNSKEFGELHKAGVVEFDTAKRDQIYKRMQDLMDESGSYIFLTHEIQGCLYRKTVAPGLTPAGTVVYPKFRPA</sequence>
<gene>
    <name evidence="5" type="ORF">SMD27_12455</name>
</gene>
<feature type="domain" description="Solute-binding protein family 5" evidence="4">
    <location>
        <begin position="85"/>
        <end position="436"/>
    </location>
</feature>
<evidence type="ECO:0000256" key="3">
    <source>
        <dbReference type="ARBA" id="ARBA00022729"/>
    </source>
</evidence>
<dbReference type="SUPFAM" id="SSF53850">
    <property type="entry name" value="Periplasmic binding protein-like II"/>
    <property type="match status" value="1"/>
</dbReference>
<evidence type="ECO:0000256" key="1">
    <source>
        <dbReference type="ARBA" id="ARBA00004418"/>
    </source>
</evidence>
<reference evidence="5 6" key="1">
    <citation type="journal article" date="2016" name="Antonie Van Leeuwenhoek">
        <title>Dongia soli sp. nov., isolated from soil from Dokdo, Korea.</title>
        <authorList>
            <person name="Kim D.U."/>
            <person name="Lee H."/>
            <person name="Kim H."/>
            <person name="Kim S.G."/>
            <person name="Ka J.O."/>
        </authorList>
    </citation>
    <scope>NUCLEOTIDE SEQUENCE [LARGE SCALE GENOMIC DNA]</scope>
    <source>
        <strain evidence="5 6">D78</strain>
    </source>
</reference>
<comment type="subcellular location">
    <subcellularLocation>
        <location evidence="1">Periplasm</location>
    </subcellularLocation>
</comment>
<dbReference type="InterPro" id="IPR000914">
    <property type="entry name" value="SBP_5_dom"/>
</dbReference>
<dbReference type="Gene3D" id="3.90.76.10">
    <property type="entry name" value="Dipeptide-binding Protein, Domain 1"/>
    <property type="match status" value="1"/>
</dbReference>
<keyword evidence="3" id="KW-0732">Signal</keyword>
<dbReference type="Proteomes" id="UP001279642">
    <property type="component" value="Unassembled WGS sequence"/>
</dbReference>
<dbReference type="InterPro" id="IPR006311">
    <property type="entry name" value="TAT_signal"/>
</dbReference>
<keyword evidence="6" id="KW-1185">Reference proteome</keyword>
<comment type="caution">
    <text evidence="5">The sequence shown here is derived from an EMBL/GenBank/DDBJ whole genome shotgun (WGS) entry which is preliminary data.</text>
</comment>
<dbReference type="PANTHER" id="PTHR30290">
    <property type="entry name" value="PERIPLASMIC BINDING COMPONENT OF ABC TRANSPORTER"/>
    <property type="match status" value="1"/>
</dbReference>
<evidence type="ECO:0000259" key="4">
    <source>
        <dbReference type="Pfam" id="PF00496"/>
    </source>
</evidence>
<dbReference type="PANTHER" id="PTHR30290:SF38">
    <property type="entry name" value="D,D-DIPEPTIDE-BINDING PERIPLASMIC PROTEIN DDPA-RELATED"/>
    <property type="match status" value="1"/>
</dbReference>
<dbReference type="EMBL" id="JAXCLW010000003">
    <property type="protein sequence ID" value="MDY0883659.1"/>
    <property type="molecule type" value="Genomic_DNA"/>
</dbReference>